<dbReference type="NCBIfam" id="NF041895">
    <property type="entry name" value="choice_anch_V"/>
    <property type="match status" value="1"/>
</dbReference>
<feature type="transmembrane region" description="Helical" evidence="1">
    <location>
        <begin position="201"/>
        <end position="218"/>
    </location>
</feature>
<dbReference type="EMBL" id="KF900475">
    <property type="protein sequence ID" value="AIE96294.1"/>
    <property type="molecule type" value="Genomic_DNA"/>
</dbReference>
<sequence length="223" mass="23137">MIDSCNIYQSITDRLNYMKNLNKSAIIAILGLLLLVGSSITQVSARPTGISNVQFGCTCHSGSATEGVVVTLDGVPDNYNAGETLTLTITITGGPEAGGENHGGFNLDASAGTLAPFDNTSQLMDGEMTHTGFGNDQRTWQVNWTAPADNTTDITFTAHGNAVNGDGSASSDDKWNKVVVTLAGVAPPAGDSDPNDGQTPGLTLMATLAIVCLAGIATKKRRY</sequence>
<proteinExistence type="predicted"/>
<dbReference type="InterPro" id="IPR042307">
    <property type="entry name" value="Reeler_sf"/>
</dbReference>
<dbReference type="Gene3D" id="2.60.40.4060">
    <property type="entry name" value="Reeler domain"/>
    <property type="match status" value="1"/>
</dbReference>
<keyword evidence="1" id="KW-1133">Transmembrane helix</keyword>
<evidence type="ECO:0000256" key="1">
    <source>
        <dbReference type="SAM" id="Phobius"/>
    </source>
</evidence>
<keyword evidence="1" id="KW-0812">Transmembrane</keyword>
<accession>A0A075FYN5</accession>
<dbReference type="AlphaFoldDB" id="A0A075FYN5"/>
<protein>
    <recommendedName>
        <fullName evidence="3">Reelin domain-containing protein</fullName>
    </recommendedName>
</protein>
<keyword evidence="1" id="KW-0472">Membrane</keyword>
<name>A0A075FYN5_9EURY</name>
<evidence type="ECO:0008006" key="3">
    <source>
        <dbReference type="Google" id="ProtNLM"/>
    </source>
</evidence>
<reference evidence="2" key="1">
    <citation type="journal article" date="2014" name="Genome Biol. Evol.">
        <title>Pangenome evidence for extensive interdomain horizontal transfer affecting lineage core and shell genes in uncultured planktonic thaumarchaeota and euryarchaeota.</title>
        <authorList>
            <person name="Deschamps P."/>
            <person name="Zivanovic Y."/>
            <person name="Moreira D."/>
            <person name="Rodriguez-Valera F."/>
            <person name="Lopez-Garcia P."/>
        </authorList>
    </citation>
    <scope>NUCLEOTIDE SEQUENCE</scope>
</reference>
<evidence type="ECO:0000313" key="2">
    <source>
        <dbReference type="EMBL" id="AIE96294.1"/>
    </source>
</evidence>
<organism evidence="2">
    <name type="scientific">uncultured marine group II/III euryarchaeote AD1000_77_D05</name>
    <dbReference type="NCBI Taxonomy" id="1457810"/>
    <lineage>
        <taxon>Archaea</taxon>
        <taxon>Methanobacteriati</taxon>
        <taxon>Methanobacteriota</taxon>
        <taxon>environmental samples</taxon>
    </lineage>
</organism>